<evidence type="ECO:0000313" key="2">
    <source>
        <dbReference type="Proteomes" id="UP000290637"/>
    </source>
</evidence>
<organism evidence="1 2">
    <name type="scientific">Pseudoduganella lutea</name>
    <dbReference type="NCBI Taxonomy" id="321985"/>
    <lineage>
        <taxon>Bacteria</taxon>
        <taxon>Pseudomonadati</taxon>
        <taxon>Pseudomonadota</taxon>
        <taxon>Betaproteobacteria</taxon>
        <taxon>Burkholderiales</taxon>
        <taxon>Oxalobacteraceae</taxon>
        <taxon>Telluria group</taxon>
        <taxon>Pseudoduganella</taxon>
    </lineage>
</organism>
<dbReference type="AlphaFoldDB" id="A0A4P6L3Y3"/>
<accession>A0A4P6L3Y3</accession>
<dbReference type="RefSeq" id="WP_130189398.1">
    <property type="nucleotide sequence ID" value="NZ_CP035913.1"/>
</dbReference>
<reference evidence="1 2" key="1">
    <citation type="submission" date="2019-02" db="EMBL/GenBank/DDBJ databases">
        <title>Draft Genome Sequences of Six Type Strains of the Genus Massilia.</title>
        <authorList>
            <person name="Miess H."/>
            <person name="Frediansyhah A."/>
            <person name="Gross H."/>
        </authorList>
    </citation>
    <scope>NUCLEOTIDE SEQUENCE [LARGE SCALE GENOMIC DNA]</scope>
    <source>
        <strain evidence="1 2">DSM 17473</strain>
    </source>
</reference>
<dbReference type="Proteomes" id="UP000290637">
    <property type="component" value="Chromosome"/>
</dbReference>
<dbReference type="KEGG" id="plue:EWM63_27660"/>
<protein>
    <submittedName>
        <fullName evidence="1">Uncharacterized protein</fullName>
    </submittedName>
</protein>
<keyword evidence="2" id="KW-1185">Reference proteome</keyword>
<evidence type="ECO:0000313" key="1">
    <source>
        <dbReference type="EMBL" id="QBE66290.1"/>
    </source>
</evidence>
<sequence>MKSALMPLVAAVAMNAATLGAYHYWLVRPIPAIGVVDAARVYREEQERYLQAISASPNDAARDRAIAAARGFANTFPAHLASLEQDCGCLVVDRSAIASAPGAILDLTPHLWQRVRPSTTSPRRAELER</sequence>
<gene>
    <name evidence="1" type="ORF">EWM63_27660</name>
</gene>
<proteinExistence type="predicted"/>
<dbReference type="OrthoDB" id="8812451at2"/>
<name>A0A4P6L3Y3_9BURK</name>
<dbReference type="EMBL" id="CP035913">
    <property type="protein sequence ID" value="QBE66290.1"/>
    <property type="molecule type" value="Genomic_DNA"/>
</dbReference>